<dbReference type="Proteomes" id="UP000664357">
    <property type="component" value="Unassembled WGS sequence"/>
</dbReference>
<proteinExistence type="predicted"/>
<name>A0ABV0EMY3_9ENTE</name>
<gene>
    <name evidence="1" type="ORF">JZO67_000872</name>
</gene>
<evidence type="ECO:0000313" key="2">
    <source>
        <dbReference type="Proteomes" id="UP000664357"/>
    </source>
</evidence>
<evidence type="ECO:0000313" key="1">
    <source>
        <dbReference type="EMBL" id="MEO1768933.1"/>
    </source>
</evidence>
<accession>A0ABV0EMY3</accession>
<dbReference type="EMBL" id="JAFREL020000001">
    <property type="protein sequence ID" value="MEO1768933.1"/>
    <property type="molecule type" value="Genomic_DNA"/>
</dbReference>
<protein>
    <submittedName>
        <fullName evidence="1">Uncharacterized protein</fullName>
    </submittedName>
</protein>
<organism evidence="1 2">
    <name type="scientific">Candidatus Enterococcus ferrettii</name>
    <dbReference type="NCBI Taxonomy" id="2815324"/>
    <lineage>
        <taxon>Bacteria</taxon>
        <taxon>Bacillati</taxon>
        <taxon>Bacillota</taxon>
        <taxon>Bacilli</taxon>
        <taxon>Lactobacillales</taxon>
        <taxon>Enterococcaceae</taxon>
        <taxon>Enterococcus</taxon>
    </lineage>
</organism>
<keyword evidence="2" id="KW-1185">Reference proteome</keyword>
<reference evidence="1 2" key="1">
    <citation type="submission" date="2024-02" db="EMBL/GenBank/DDBJ databases">
        <title>The Genome Sequence of Enterococcus sp. DIV0159.</title>
        <authorList>
            <person name="Earl A."/>
            <person name="Manson A."/>
            <person name="Gilmore M."/>
            <person name="Sanders J."/>
            <person name="Shea T."/>
            <person name="Howe W."/>
            <person name="Livny J."/>
            <person name="Cuomo C."/>
            <person name="Neafsey D."/>
            <person name="Birren B."/>
        </authorList>
    </citation>
    <scope>NUCLEOTIDE SEQUENCE [LARGE SCALE GENOMIC DNA]</scope>
    <source>
        <strain evidence="1 2">665A</strain>
    </source>
</reference>
<comment type="caution">
    <text evidence="1">The sequence shown here is derived from an EMBL/GenBank/DDBJ whole genome shotgun (WGS) entry which is preliminary data.</text>
</comment>
<sequence>MMDLKFVSEKKQLRKQLKRNTELLTALQRGE</sequence>